<comment type="caution">
    <text evidence="2">The sequence shown here is derived from an EMBL/GenBank/DDBJ whole genome shotgun (WGS) entry which is preliminary data.</text>
</comment>
<accession>A0A8T2MQS6</accession>
<dbReference type="AlphaFoldDB" id="A0A8T2MQS6"/>
<evidence type="ECO:0000256" key="1">
    <source>
        <dbReference type="SAM" id="MobiDB-lite"/>
    </source>
</evidence>
<gene>
    <name evidence="2" type="ORF">JZ751_004281</name>
</gene>
<proteinExistence type="predicted"/>
<name>A0A8T2MQS6_9TELE</name>
<sequence length="156" mass="17030">MDIPLHEPRSSALFWNSSTPSTTSSRNNIAPSTTKATAGMDRLGWGCVSQRLLPHIIIVHPIRSWRDFRGQNALPCRDRRPSLPLLSPLFWNTSTPSTTSSRNNSAPSTTKATAGMFRLGGACVSRVLRLVVSEGGEEEGEGISRQHSTLLLHSSH</sequence>
<feature type="compositionally biased region" description="Polar residues" evidence="1">
    <location>
        <begin position="145"/>
        <end position="156"/>
    </location>
</feature>
<evidence type="ECO:0000313" key="3">
    <source>
        <dbReference type="Proteomes" id="UP000824540"/>
    </source>
</evidence>
<feature type="region of interest" description="Disordered" evidence="1">
    <location>
        <begin position="136"/>
        <end position="156"/>
    </location>
</feature>
<keyword evidence="3" id="KW-1185">Reference proteome</keyword>
<protein>
    <submittedName>
        <fullName evidence="2">Uncharacterized protein</fullName>
    </submittedName>
</protein>
<evidence type="ECO:0000313" key="2">
    <source>
        <dbReference type="EMBL" id="KAG9329540.1"/>
    </source>
</evidence>
<dbReference type="Proteomes" id="UP000824540">
    <property type="component" value="Unassembled WGS sequence"/>
</dbReference>
<dbReference type="EMBL" id="JAFBMS010001116">
    <property type="protein sequence ID" value="KAG9329540.1"/>
    <property type="molecule type" value="Genomic_DNA"/>
</dbReference>
<feature type="region of interest" description="Disordered" evidence="1">
    <location>
        <begin position="1"/>
        <end position="33"/>
    </location>
</feature>
<reference evidence="2" key="1">
    <citation type="thesis" date="2021" institute="BYU ScholarsArchive" country="Provo, UT, USA">
        <title>Applications of and Algorithms for Genome Assembly and Genomic Analyses with an Emphasis on Marine Teleosts.</title>
        <authorList>
            <person name="Pickett B.D."/>
        </authorList>
    </citation>
    <scope>NUCLEOTIDE SEQUENCE</scope>
    <source>
        <strain evidence="2">HI-2016</strain>
    </source>
</reference>
<organism evidence="2 3">
    <name type="scientific">Albula glossodonta</name>
    <name type="common">roundjaw bonefish</name>
    <dbReference type="NCBI Taxonomy" id="121402"/>
    <lineage>
        <taxon>Eukaryota</taxon>
        <taxon>Metazoa</taxon>
        <taxon>Chordata</taxon>
        <taxon>Craniata</taxon>
        <taxon>Vertebrata</taxon>
        <taxon>Euteleostomi</taxon>
        <taxon>Actinopterygii</taxon>
        <taxon>Neopterygii</taxon>
        <taxon>Teleostei</taxon>
        <taxon>Albuliformes</taxon>
        <taxon>Albulidae</taxon>
        <taxon>Albula</taxon>
    </lineage>
</organism>